<evidence type="ECO:0000313" key="1">
    <source>
        <dbReference type="EMBL" id="QFR56563.1"/>
    </source>
</evidence>
<proteinExistence type="predicted"/>
<name>A0A5P8PIP4_9CAUD</name>
<keyword evidence="2" id="KW-1185">Reference proteome</keyword>
<reference evidence="2" key="1">
    <citation type="submission" date="2019-06" db="EMBL/GenBank/DDBJ databases">
        <title>Complete genome sequence of Stenotrophomonas phage Mendera.</title>
        <authorList>
            <person name="Garza K."/>
            <person name="Newkirk H."/>
            <person name="Moreland R."/>
            <person name="Liu M."/>
            <person name="Ramsey J."/>
            <person name="Gonzalez C.F."/>
            <person name="Leavitt J."/>
        </authorList>
    </citation>
    <scope>NUCLEOTIDE SEQUENCE [LARGE SCALE GENOMIC DNA]</scope>
</reference>
<dbReference type="EMBL" id="MN098328">
    <property type="protein sequence ID" value="QFR56563.1"/>
    <property type="molecule type" value="Genomic_DNA"/>
</dbReference>
<evidence type="ECO:0000313" key="2">
    <source>
        <dbReference type="Proteomes" id="UP000326601"/>
    </source>
</evidence>
<protein>
    <submittedName>
        <fullName evidence="1">Uncharacterized protein</fullName>
    </submittedName>
</protein>
<sequence>MKLIAIPAYQAWSIYAETGGVEQIWSRSPVNPSSYDLVLKMEWLKFDGGGYQVSLHEIDRIIGQTDPLYIDEQLFNEFLNTETE</sequence>
<dbReference type="Proteomes" id="UP000326601">
    <property type="component" value="Segment"/>
</dbReference>
<organism evidence="1 2">
    <name type="scientific">Stenotrophomonas phage Mendera</name>
    <dbReference type="NCBI Taxonomy" id="2650877"/>
    <lineage>
        <taxon>Viruses</taxon>
        <taxon>Duplodnaviria</taxon>
        <taxon>Heunggongvirae</taxon>
        <taxon>Uroviricota</taxon>
        <taxon>Caudoviricetes</taxon>
        <taxon>Menderavirus</taxon>
        <taxon>Menderavirus mendera</taxon>
    </lineage>
</organism>
<gene>
    <name evidence="1" type="ORF">CPT_Mendera_014</name>
</gene>
<accession>A0A5P8PIP4</accession>